<feature type="signal peptide" evidence="1">
    <location>
        <begin position="1"/>
        <end position="23"/>
    </location>
</feature>
<evidence type="ECO:0000313" key="2">
    <source>
        <dbReference type="EMBL" id="PRP73014.1"/>
    </source>
</evidence>
<evidence type="ECO:0000313" key="3">
    <source>
        <dbReference type="Proteomes" id="UP000241769"/>
    </source>
</evidence>
<gene>
    <name evidence="2" type="ORF">PROFUN_17062</name>
</gene>
<feature type="chain" id="PRO_5015122711" evidence="1">
    <location>
        <begin position="24"/>
        <end position="191"/>
    </location>
</feature>
<feature type="non-terminal residue" evidence="2">
    <location>
        <position position="191"/>
    </location>
</feature>
<protein>
    <submittedName>
        <fullName evidence="2">Uncharacterized protein</fullName>
    </submittedName>
</protein>
<proteinExistence type="predicted"/>
<evidence type="ECO:0000256" key="1">
    <source>
        <dbReference type="SAM" id="SignalP"/>
    </source>
</evidence>
<keyword evidence="3" id="KW-1185">Reference proteome</keyword>
<dbReference type="EMBL" id="MDYQ01000708">
    <property type="protein sequence ID" value="PRP73014.1"/>
    <property type="molecule type" value="Genomic_DNA"/>
</dbReference>
<reference evidence="2 3" key="1">
    <citation type="journal article" date="2018" name="Genome Biol. Evol.">
        <title>Multiple Roots of Fruiting Body Formation in Amoebozoa.</title>
        <authorList>
            <person name="Hillmann F."/>
            <person name="Forbes G."/>
            <person name="Novohradska S."/>
            <person name="Ferling I."/>
            <person name="Riege K."/>
            <person name="Groth M."/>
            <person name="Westermann M."/>
            <person name="Marz M."/>
            <person name="Spaller T."/>
            <person name="Winckler T."/>
            <person name="Schaap P."/>
            <person name="Glockner G."/>
        </authorList>
    </citation>
    <scope>NUCLEOTIDE SEQUENCE [LARGE SCALE GENOMIC DNA]</scope>
    <source>
        <strain evidence="2 3">Jena</strain>
    </source>
</reference>
<keyword evidence="1" id="KW-0732">Signal</keyword>
<sequence length="191" mass="22144">MQTPSFPIKVQCLLFLSFHVIGGRRPLFIVSVTQTQFPFPPPNTISLWFHGTRKAFPYEQNIMAEQATTTLQALLNTDTSDVITALQSLEDCSKLRIIIEKMKEQLPGRTEILQLRSSVPAESEERKIVDNTRLITYKTNKDEWEGEKTGSFATWINWSLVEVKMEHMTEPLQLAFKHSIYSRNYYLEEDE</sequence>
<dbReference type="InParanoid" id="A0A2P6MMS5"/>
<dbReference type="Proteomes" id="UP000241769">
    <property type="component" value="Unassembled WGS sequence"/>
</dbReference>
<dbReference type="AlphaFoldDB" id="A0A2P6MMS5"/>
<name>A0A2P6MMS5_9EUKA</name>
<comment type="caution">
    <text evidence="2">The sequence shown here is derived from an EMBL/GenBank/DDBJ whole genome shotgun (WGS) entry which is preliminary data.</text>
</comment>
<organism evidence="2 3">
    <name type="scientific">Planoprotostelium fungivorum</name>
    <dbReference type="NCBI Taxonomy" id="1890364"/>
    <lineage>
        <taxon>Eukaryota</taxon>
        <taxon>Amoebozoa</taxon>
        <taxon>Evosea</taxon>
        <taxon>Variosea</taxon>
        <taxon>Cavosteliida</taxon>
        <taxon>Cavosteliaceae</taxon>
        <taxon>Planoprotostelium</taxon>
    </lineage>
</organism>
<accession>A0A2P6MMS5</accession>